<evidence type="ECO:0000259" key="2">
    <source>
        <dbReference type="PROSITE" id="PS50263"/>
    </source>
</evidence>
<dbReference type="Pfam" id="PF00795">
    <property type="entry name" value="CN_hydrolase"/>
    <property type="match status" value="1"/>
</dbReference>
<dbReference type="OrthoDB" id="4940526at2759"/>
<dbReference type="GO" id="GO:0016787">
    <property type="term" value="F:hydrolase activity"/>
    <property type="evidence" value="ECO:0007669"/>
    <property type="project" value="UniProtKB-KW"/>
</dbReference>
<reference evidence="3 4" key="1">
    <citation type="submission" date="2014-02" db="EMBL/GenBank/DDBJ databases">
        <title>The genome sequence of the entomopathogenic fungus Metarhizium robertsii ARSEF 2575.</title>
        <authorList>
            <person name="Giuliano Garisto Donzelli B."/>
            <person name="Roe B.A."/>
            <person name="Macmil S.L."/>
            <person name="Krasnoff S.B."/>
            <person name="Gibson D.M."/>
        </authorList>
    </citation>
    <scope>NUCLEOTIDE SEQUENCE [LARGE SCALE GENOMIC DNA]</scope>
    <source>
        <strain evidence="3 4">ARSEF 2575</strain>
    </source>
</reference>
<dbReference type="SUPFAM" id="SSF53187">
    <property type="entry name" value="Zn-dependent exopeptidases"/>
    <property type="match status" value="1"/>
</dbReference>
<dbReference type="PANTHER" id="PTHR46044">
    <property type="entry name" value="NITRILASE"/>
    <property type="match status" value="1"/>
</dbReference>
<protein>
    <submittedName>
        <fullName evidence="3">Carbon-nitrogen hydrolase (Amidohydrolase)</fullName>
    </submittedName>
</protein>
<name>A0A0A1URA0_9HYPO</name>
<proteinExistence type="inferred from homology"/>
<comment type="caution">
    <text evidence="3">The sequence shown here is derived from an EMBL/GenBank/DDBJ whole genome shotgun (WGS) entry which is preliminary data.</text>
</comment>
<dbReference type="InterPro" id="IPR044149">
    <property type="entry name" value="Nitrilases_CHs"/>
</dbReference>
<dbReference type="InterPro" id="IPR003010">
    <property type="entry name" value="C-N_Hydrolase"/>
</dbReference>
<organism evidence="3 4">
    <name type="scientific">Metarhizium robertsii</name>
    <dbReference type="NCBI Taxonomy" id="568076"/>
    <lineage>
        <taxon>Eukaryota</taxon>
        <taxon>Fungi</taxon>
        <taxon>Dikarya</taxon>
        <taxon>Ascomycota</taxon>
        <taxon>Pezizomycotina</taxon>
        <taxon>Sordariomycetes</taxon>
        <taxon>Hypocreomycetidae</taxon>
        <taxon>Hypocreales</taxon>
        <taxon>Clavicipitaceae</taxon>
        <taxon>Metarhizium</taxon>
    </lineage>
</organism>
<dbReference type="PANTHER" id="PTHR46044:SF1">
    <property type="entry name" value="CN HYDROLASE DOMAIN-CONTAINING PROTEIN"/>
    <property type="match status" value="1"/>
</dbReference>
<feature type="domain" description="CN hydrolase" evidence="2">
    <location>
        <begin position="9"/>
        <end position="283"/>
    </location>
</feature>
<dbReference type="AlphaFoldDB" id="A0A0A1URA0"/>
<dbReference type="Proteomes" id="UP000030151">
    <property type="component" value="Unassembled WGS sequence"/>
</dbReference>
<accession>A0A0A1URA0</accession>
<evidence type="ECO:0000313" key="4">
    <source>
        <dbReference type="Proteomes" id="UP000030151"/>
    </source>
</evidence>
<dbReference type="InterPro" id="IPR036526">
    <property type="entry name" value="C-N_Hydrolase_sf"/>
</dbReference>
<gene>
    <name evidence="3" type="ORF">X797_009186</name>
</gene>
<comment type="similarity">
    <text evidence="1">Belongs to the carbon-nitrogen hydrolase superfamily. Nitrilase family.</text>
</comment>
<sequence>MSKDTKATIKVAAVQASPIFLDKCATTEKVCALIRRAGSQSAQIIGFPETFIPGYPGWVELLPLHTERAASLFLKLFNESVEVPGPETTAIGAACKEASMYAVVGVNERRAGTTGTLFNTNLFFGPDGSILHKHQKYVPTVGERLVHAPGQTGSRASVMTEFGVLSSLICGENGNPLAQYAIGLDYPVIHVASWPGHFGEGMTVDGAINVFGPAVASSVGCFVVHAVGVVGDDAIEVYGADEKSRRFLKEQQKQSRACVMGPGGRILAKGSEGDELVFADVCVDDLVKAKYGLGGQCTDFLSQSRRRSRVRIKRSYRDVFIPYAATTYSYSCDVQARNNDKLLSAAEGAAEAIYSVHNTSFKYGPSCRISGKFYGSLLDFDFVADVIHVDYVFVFEFMLPRDEIIPSGEETFAGVKYILQNMK</sequence>
<keyword evidence="3" id="KW-0378">Hydrolase</keyword>
<evidence type="ECO:0000313" key="3">
    <source>
        <dbReference type="EMBL" id="EXU97802.1"/>
    </source>
</evidence>
<dbReference type="Gene3D" id="3.40.630.10">
    <property type="entry name" value="Zn peptidases"/>
    <property type="match status" value="1"/>
</dbReference>
<dbReference type="EMBL" id="JELW01000033">
    <property type="protein sequence ID" value="EXU97802.1"/>
    <property type="molecule type" value="Genomic_DNA"/>
</dbReference>
<dbReference type="Gene3D" id="3.60.110.10">
    <property type="entry name" value="Carbon-nitrogen hydrolase"/>
    <property type="match status" value="1"/>
</dbReference>
<dbReference type="HOGENOM" id="CLU_649046_0_0_1"/>
<dbReference type="SUPFAM" id="SSF56317">
    <property type="entry name" value="Carbon-nitrogen hydrolase"/>
    <property type="match status" value="1"/>
</dbReference>
<evidence type="ECO:0000256" key="1">
    <source>
        <dbReference type="ARBA" id="ARBA00008129"/>
    </source>
</evidence>
<dbReference type="PROSITE" id="PS50263">
    <property type="entry name" value="CN_HYDROLASE"/>
    <property type="match status" value="1"/>
</dbReference>